<keyword evidence="3" id="KW-0969">Cilium</keyword>
<gene>
    <name evidence="3" type="ORF">H5J25_13645</name>
</gene>
<keyword evidence="3" id="KW-0966">Cell projection</keyword>
<dbReference type="Gene3D" id="3.30.750.140">
    <property type="match status" value="1"/>
</dbReference>
<dbReference type="Pfam" id="PF02120">
    <property type="entry name" value="Flg_hook"/>
    <property type="match status" value="1"/>
</dbReference>
<feature type="compositionally biased region" description="Polar residues" evidence="1">
    <location>
        <begin position="199"/>
        <end position="208"/>
    </location>
</feature>
<dbReference type="CDD" id="cd17470">
    <property type="entry name" value="T3SS_Flik_C"/>
    <property type="match status" value="1"/>
</dbReference>
<name>A0A974NTG4_9SPHN</name>
<feature type="compositionally biased region" description="Basic and acidic residues" evidence="1">
    <location>
        <begin position="101"/>
        <end position="113"/>
    </location>
</feature>
<dbReference type="KEGG" id="sari:H5J25_13645"/>
<dbReference type="InterPro" id="IPR038610">
    <property type="entry name" value="FliK-like_C_sf"/>
</dbReference>
<evidence type="ECO:0000259" key="2">
    <source>
        <dbReference type="Pfam" id="PF02120"/>
    </source>
</evidence>
<keyword evidence="4" id="KW-1185">Reference proteome</keyword>
<feature type="region of interest" description="Disordered" evidence="1">
    <location>
        <begin position="346"/>
        <end position="385"/>
    </location>
</feature>
<feature type="region of interest" description="Disordered" evidence="1">
    <location>
        <begin position="18"/>
        <end position="220"/>
    </location>
</feature>
<feature type="compositionally biased region" description="Basic and acidic residues" evidence="1">
    <location>
        <begin position="183"/>
        <end position="195"/>
    </location>
</feature>
<keyword evidence="3" id="KW-0282">Flagellum</keyword>
<accession>A0A974NTG4</accession>
<dbReference type="Proteomes" id="UP000595894">
    <property type="component" value="Chromosome"/>
</dbReference>
<dbReference type="InterPro" id="IPR021136">
    <property type="entry name" value="Flagellar_hook_control-like_C"/>
</dbReference>
<organism evidence="3 4">
    <name type="scientific">Sphingomonas aliaeris</name>
    <dbReference type="NCBI Taxonomy" id="2759526"/>
    <lineage>
        <taxon>Bacteria</taxon>
        <taxon>Pseudomonadati</taxon>
        <taxon>Pseudomonadota</taxon>
        <taxon>Alphaproteobacteria</taxon>
        <taxon>Sphingomonadales</taxon>
        <taxon>Sphingomonadaceae</taxon>
        <taxon>Sphingomonas</taxon>
    </lineage>
</organism>
<evidence type="ECO:0000313" key="3">
    <source>
        <dbReference type="EMBL" id="QQV76492.1"/>
    </source>
</evidence>
<dbReference type="RefSeq" id="WP_202091853.1">
    <property type="nucleotide sequence ID" value="NZ_CP061035.1"/>
</dbReference>
<feature type="domain" description="Flagellar hook-length control protein-like C-terminal" evidence="2">
    <location>
        <begin position="275"/>
        <end position="341"/>
    </location>
</feature>
<protein>
    <submittedName>
        <fullName evidence="3">Flagellar hook-length control protein FliK</fullName>
    </submittedName>
</protein>
<feature type="compositionally biased region" description="Low complexity" evidence="1">
    <location>
        <begin position="209"/>
        <end position="220"/>
    </location>
</feature>
<proteinExistence type="predicted"/>
<dbReference type="AlphaFoldDB" id="A0A974NTG4"/>
<evidence type="ECO:0000256" key="1">
    <source>
        <dbReference type="SAM" id="MobiDB-lite"/>
    </source>
</evidence>
<evidence type="ECO:0000313" key="4">
    <source>
        <dbReference type="Proteomes" id="UP000595894"/>
    </source>
</evidence>
<reference evidence="4" key="1">
    <citation type="submission" date="2020-09" db="EMBL/GenBank/DDBJ databases">
        <title>Sphingomonas sp., a new species isolated from pork steak.</title>
        <authorList>
            <person name="Heidler von Heilborn D."/>
        </authorList>
    </citation>
    <scope>NUCLEOTIDE SEQUENCE [LARGE SCALE GENOMIC DNA]</scope>
</reference>
<dbReference type="EMBL" id="CP061035">
    <property type="protein sequence ID" value="QQV76492.1"/>
    <property type="molecule type" value="Genomic_DNA"/>
</dbReference>
<sequence length="403" mass="41133">MTTLLTIASVPGAKTPSAISVVQPDEEPVVEAAVPPTECPAEPETLAQDMPVPPKAAPKDQPPPTAPAAPATNKGRPEAPAIGSALQLAAQPSAPVITDQPAKKDAVKSEKPKAAPPPDEPPFAIDTPSPLPQPAAIALPMPANPPVERTPSDPKSSQADPASGGPVISQSTAPVLRAAIAVEDGKYDDPVEQRDVPNMPSNMTSPSTAPGADPAPASAPARDIAPAFAAALAPHTAPPESTPKPPIATITAQPGRIGQELGVAIAHHVASGTAATGGGETITLRLNPVDMGRIEVKLSFDDSGTLRAVVSADTPAALDMLRRDSADLGRALSDAGVRADTQTLRFDTRAGDGQRGQANDNGPPWQRQQDPRAAAMADTGPDTIEDITAYRPLRTRGGVDLVA</sequence>
<feature type="compositionally biased region" description="Pro residues" evidence="1">
    <location>
        <begin position="51"/>
        <end position="67"/>
    </location>
</feature>